<feature type="domain" description="Kazal-like" evidence="8">
    <location>
        <begin position="187"/>
        <end position="225"/>
    </location>
</feature>
<dbReference type="SMART" id="SM00280">
    <property type="entry name" value="KAZAL"/>
    <property type="match status" value="7"/>
</dbReference>
<evidence type="ECO:0000256" key="2">
    <source>
        <dbReference type="ARBA" id="ARBA00022525"/>
    </source>
</evidence>
<dbReference type="InterPro" id="IPR036058">
    <property type="entry name" value="Kazal_dom_sf"/>
</dbReference>
<dbReference type="CDD" id="cd00104">
    <property type="entry name" value="KAZAL_FS"/>
    <property type="match status" value="7"/>
</dbReference>
<feature type="domain" description="Kazal-like" evidence="8">
    <location>
        <begin position="353"/>
        <end position="403"/>
    </location>
</feature>
<feature type="domain" description="Kazal-like" evidence="8">
    <location>
        <begin position="229"/>
        <end position="290"/>
    </location>
</feature>
<evidence type="ECO:0000256" key="1">
    <source>
        <dbReference type="ARBA" id="ARBA00004613"/>
    </source>
</evidence>
<feature type="domain" description="Kazal-like" evidence="8">
    <location>
        <begin position="18"/>
        <end position="68"/>
    </location>
</feature>
<keyword evidence="2" id="KW-0964">Secreted</keyword>
<dbReference type="InterPro" id="IPR002350">
    <property type="entry name" value="Kazal_dom"/>
</dbReference>
<dbReference type="PANTHER" id="PTHR21179">
    <property type="entry name" value="SERINE-TYPE ENDOPEPTIDASE INHIBITOR"/>
    <property type="match status" value="1"/>
</dbReference>
<keyword evidence="5" id="KW-0722">Serine protease inhibitor</keyword>
<name>Q2PQ60_TRIIF</name>
<dbReference type="InterPro" id="IPR039932">
    <property type="entry name" value="Spink4-like"/>
</dbReference>
<dbReference type="PROSITE" id="PS00282">
    <property type="entry name" value="KAZAL_1"/>
    <property type="match status" value="2"/>
</dbReference>
<reference evidence="9" key="1">
    <citation type="journal article" date="2006" name="Biochimie">
        <title>The full-length cDNA of anticoagulant protein infestin revealed a novel releasable Kazal domain, a neutrophil elastase inhibitor lacking anticoagulant activity.</title>
        <authorList>
            <person name="Lovato D.V."/>
            <person name="Nicolau de Campos I.T."/>
            <person name="Amino R."/>
            <person name="Tanaka A.S."/>
        </authorList>
    </citation>
    <scope>NUCLEOTIDE SEQUENCE</scope>
</reference>
<keyword evidence="4" id="KW-0677">Repeat</keyword>
<dbReference type="Pfam" id="PF00050">
    <property type="entry name" value="Kazal_1"/>
    <property type="match status" value="4"/>
</dbReference>
<feature type="domain" description="Kazal-like" evidence="8">
    <location>
        <begin position="80"/>
        <end position="130"/>
    </location>
</feature>
<evidence type="ECO:0000256" key="6">
    <source>
        <dbReference type="ARBA" id="ARBA00023157"/>
    </source>
</evidence>
<dbReference type="EMBL" id="DQ309461">
    <property type="protein sequence ID" value="ABC33721.1"/>
    <property type="molecule type" value="mRNA"/>
</dbReference>
<feature type="domain" description="Kazal-like" evidence="8">
    <location>
        <begin position="296"/>
        <end position="345"/>
    </location>
</feature>
<feature type="chain" id="PRO_5004213698" evidence="7">
    <location>
        <begin position="18"/>
        <end position="409"/>
    </location>
</feature>
<keyword evidence="3" id="KW-0646">Protease inhibitor</keyword>
<dbReference type="AlphaFoldDB" id="Q2PQ60"/>
<dbReference type="Gene3D" id="3.30.60.30">
    <property type="match status" value="7"/>
</dbReference>
<feature type="domain" description="Kazal-like" evidence="8">
    <location>
        <begin position="133"/>
        <end position="183"/>
    </location>
</feature>
<evidence type="ECO:0000256" key="5">
    <source>
        <dbReference type="ARBA" id="ARBA00022900"/>
    </source>
</evidence>
<sequence length="409" mass="44991">MRYLLLLGLAAFSAVSAEKKDPPCVCPLIWKPVCGSDGQTYPSECILNCVKYALKKDIKVAYQGICKHVTFAAEEEQEVEGWKGPCECPRALHRVCGSDGNTYSNPCTLNCAKHERKSDLVQVHEGPCSPDEHEFEDPCECDNKFDPVCGTGEVTYRNLCHLECATFTTSPGVEVDYEGECLAETVLLEENHCACPRVLHRVCGSDGNTYSNPCTLDCAKHEGKPDLVQVHEGPCDPNDHDFEDPCECDNKFEPVCGTDHITYSNLCHLECAAFTTSPGVEVKYEGECHAEIMEQHQILKSCICTKMYKPVCGTDGHTYPNLCVLKCRISSKPGLKLAHVGKCGIGLLAVETKEVRNPCACFRNYVPVCGSDGKTYGNPCMLNCAAQTKVPGLKLVHKGRCQRSDVEQF</sequence>
<feature type="signal peptide" evidence="7">
    <location>
        <begin position="1"/>
        <end position="17"/>
    </location>
</feature>
<evidence type="ECO:0000256" key="4">
    <source>
        <dbReference type="ARBA" id="ARBA00022737"/>
    </source>
</evidence>
<proteinExistence type="evidence at transcript level"/>
<evidence type="ECO:0000313" key="9">
    <source>
        <dbReference type="EMBL" id="ABC33721.1"/>
    </source>
</evidence>
<dbReference type="FunFam" id="3.30.60.30:FF:000067">
    <property type="entry name" value="Thrombin inhibitor rhodniin"/>
    <property type="match status" value="6"/>
</dbReference>
<accession>Q2PQ60</accession>
<comment type="subcellular location">
    <subcellularLocation>
        <location evidence="1">Secreted</location>
    </subcellularLocation>
</comment>
<dbReference type="PROSITE" id="PS51465">
    <property type="entry name" value="KAZAL_2"/>
    <property type="match status" value="7"/>
</dbReference>
<evidence type="ECO:0000256" key="7">
    <source>
        <dbReference type="SAM" id="SignalP"/>
    </source>
</evidence>
<dbReference type="PANTHER" id="PTHR21179:SF0">
    <property type="entry name" value="SERINE PROTEASE INHIBITOR KAZAL-TYPE 4"/>
    <property type="match status" value="1"/>
</dbReference>
<dbReference type="MEROPS" id="I01.038"/>
<dbReference type="Pfam" id="PF07648">
    <property type="entry name" value="Kazal_2"/>
    <property type="match status" value="3"/>
</dbReference>
<dbReference type="SUPFAM" id="SSF100895">
    <property type="entry name" value="Kazal-type serine protease inhibitors"/>
    <property type="match status" value="7"/>
</dbReference>
<organism evidence="9">
    <name type="scientific">Triatoma infestans</name>
    <name type="common">Assassin bug</name>
    <dbReference type="NCBI Taxonomy" id="30076"/>
    <lineage>
        <taxon>Eukaryota</taxon>
        <taxon>Metazoa</taxon>
        <taxon>Ecdysozoa</taxon>
        <taxon>Arthropoda</taxon>
        <taxon>Hexapoda</taxon>
        <taxon>Insecta</taxon>
        <taxon>Pterygota</taxon>
        <taxon>Neoptera</taxon>
        <taxon>Paraneoptera</taxon>
        <taxon>Hemiptera</taxon>
        <taxon>Heteroptera</taxon>
        <taxon>Panheteroptera</taxon>
        <taxon>Cimicomorpha</taxon>
        <taxon>Reduviidae</taxon>
        <taxon>Triatominae</taxon>
        <taxon>Triatoma</taxon>
    </lineage>
</organism>
<evidence type="ECO:0000256" key="3">
    <source>
        <dbReference type="ARBA" id="ARBA00022690"/>
    </source>
</evidence>
<keyword evidence="7" id="KW-0732">Signal</keyword>
<dbReference type="GO" id="GO:0005576">
    <property type="term" value="C:extracellular region"/>
    <property type="evidence" value="ECO:0007669"/>
    <property type="project" value="UniProtKB-SubCell"/>
</dbReference>
<protein>
    <submittedName>
        <fullName evidence="9">Infestin 1-7</fullName>
    </submittedName>
</protein>
<keyword evidence="6" id="KW-1015">Disulfide bond</keyword>
<evidence type="ECO:0000259" key="8">
    <source>
        <dbReference type="PROSITE" id="PS51465"/>
    </source>
</evidence>
<dbReference type="GO" id="GO:0004867">
    <property type="term" value="F:serine-type endopeptidase inhibitor activity"/>
    <property type="evidence" value="ECO:0007669"/>
    <property type="project" value="UniProtKB-KW"/>
</dbReference>